<name>A0AAW1T658_9CHLO</name>
<keyword evidence="4 5" id="KW-0539">Nucleus</keyword>
<evidence type="ECO:0000256" key="2">
    <source>
        <dbReference type="ARBA" id="ARBA00010565"/>
    </source>
</evidence>
<evidence type="ECO:0000256" key="4">
    <source>
        <dbReference type="ARBA" id="ARBA00023242"/>
    </source>
</evidence>
<dbReference type="EMBL" id="JALJOV010000289">
    <property type="protein sequence ID" value="KAK9865039.1"/>
    <property type="molecule type" value="Genomic_DNA"/>
</dbReference>
<sequence>MQLSPEQLEFFAEDVSVKIIPNFSLSRASQGSAHCIGGDYGPFQPNFPMEVPLWLALYLHRHKKCRIEAPDWMSIDSLQGLYEQERLIAAGFQPIPYHYIEVSRLLLMFAKDSFGNSFHRTRELVEMIRKVRFNKIDSGLQILQGPMTVKLNNLSAMELNTIRPFFAGALDQFWKLAQMEEPQELSLQPSATYTQGSAEPPVRQLRRGVAA</sequence>
<keyword evidence="3 5" id="KW-0235">DNA replication</keyword>
<dbReference type="CDD" id="cd21694">
    <property type="entry name" value="GINS_B_Psf2"/>
    <property type="match status" value="1"/>
</dbReference>
<dbReference type="PIRSF" id="PIRSF028998">
    <property type="entry name" value="GINS_Psf2_subgr"/>
    <property type="match status" value="1"/>
</dbReference>
<dbReference type="CDD" id="cd11712">
    <property type="entry name" value="GINS_A_psf2"/>
    <property type="match status" value="1"/>
</dbReference>
<evidence type="ECO:0000313" key="10">
    <source>
        <dbReference type="Proteomes" id="UP001485043"/>
    </source>
</evidence>
<gene>
    <name evidence="9" type="ORF">WJX84_004805</name>
</gene>
<evidence type="ECO:0000256" key="1">
    <source>
        <dbReference type="ARBA" id="ARBA00004123"/>
    </source>
</evidence>
<keyword evidence="10" id="KW-1185">Reference proteome</keyword>
<dbReference type="Pfam" id="PF25005">
    <property type="entry name" value="PSF2_N"/>
    <property type="match status" value="1"/>
</dbReference>
<dbReference type="Gene3D" id="3.40.5.50">
    <property type="match status" value="1"/>
</dbReference>
<dbReference type="InterPro" id="IPR007257">
    <property type="entry name" value="GINS_Psf2"/>
</dbReference>
<organism evidence="9 10">
    <name type="scientific">Apatococcus fuscideae</name>
    <dbReference type="NCBI Taxonomy" id="2026836"/>
    <lineage>
        <taxon>Eukaryota</taxon>
        <taxon>Viridiplantae</taxon>
        <taxon>Chlorophyta</taxon>
        <taxon>core chlorophytes</taxon>
        <taxon>Trebouxiophyceae</taxon>
        <taxon>Chlorellales</taxon>
        <taxon>Chlorellaceae</taxon>
        <taxon>Apatococcus</taxon>
    </lineage>
</organism>
<dbReference type="FunFam" id="3.40.5.50:FF:000001">
    <property type="entry name" value="DNA replication complex GINS protein PSF2"/>
    <property type="match status" value="1"/>
</dbReference>
<dbReference type="PANTHER" id="PTHR12772:SF0">
    <property type="entry name" value="DNA REPLICATION COMPLEX GINS PROTEIN PSF2"/>
    <property type="match status" value="1"/>
</dbReference>
<evidence type="ECO:0000313" key="9">
    <source>
        <dbReference type="EMBL" id="KAK9865039.1"/>
    </source>
</evidence>
<comment type="similarity">
    <text evidence="2 5">Belongs to the GINS2/PSF2 family.</text>
</comment>
<dbReference type="InterPro" id="IPR036224">
    <property type="entry name" value="GINS_bundle-like_dom_sf"/>
</dbReference>
<comment type="subcellular location">
    <subcellularLocation>
        <location evidence="1 5">Nucleus</location>
    </subcellularLocation>
</comment>
<dbReference type="InterPro" id="IPR021151">
    <property type="entry name" value="GINS_A"/>
</dbReference>
<proteinExistence type="inferred from homology"/>
<comment type="caution">
    <text evidence="9">The sequence shown here is derived from an EMBL/GenBank/DDBJ whole genome shotgun (WGS) entry which is preliminary data.</text>
</comment>
<evidence type="ECO:0000256" key="6">
    <source>
        <dbReference type="SAM" id="MobiDB-lite"/>
    </source>
</evidence>
<dbReference type="Gene3D" id="1.20.58.1020">
    <property type="match status" value="1"/>
</dbReference>
<dbReference type="SUPFAM" id="SSF158573">
    <property type="entry name" value="GINS helical bundle-like"/>
    <property type="match status" value="1"/>
</dbReference>
<dbReference type="GO" id="GO:0000727">
    <property type="term" value="P:double-strand break repair via break-induced replication"/>
    <property type="evidence" value="ECO:0007669"/>
    <property type="project" value="TreeGrafter"/>
</dbReference>
<accession>A0AAW1T658</accession>
<evidence type="ECO:0000256" key="5">
    <source>
        <dbReference type="PIRNR" id="PIRNR028998"/>
    </source>
</evidence>
<feature type="compositionally biased region" description="Polar residues" evidence="6">
    <location>
        <begin position="187"/>
        <end position="197"/>
    </location>
</feature>
<feature type="region of interest" description="Disordered" evidence="6">
    <location>
        <begin position="187"/>
        <end position="211"/>
    </location>
</feature>
<evidence type="ECO:0000256" key="3">
    <source>
        <dbReference type="ARBA" id="ARBA00022705"/>
    </source>
</evidence>
<dbReference type="GO" id="GO:0006260">
    <property type="term" value="P:DNA replication"/>
    <property type="evidence" value="ECO:0007669"/>
    <property type="project" value="UniProtKB-KW"/>
</dbReference>
<evidence type="ECO:0000259" key="8">
    <source>
        <dbReference type="Pfam" id="PF25005"/>
    </source>
</evidence>
<dbReference type="SUPFAM" id="SSF160059">
    <property type="entry name" value="PriA/YqbF domain"/>
    <property type="match status" value="1"/>
</dbReference>
<dbReference type="AlphaFoldDB" id="A0AAW1T658"/>
<dbReference type="GO" id="GO:0000811">
    <property type="term" value="C:GINS complex"/>
    <property type="evidence" value="ECO:0007669"/>
    <property type="project" value="TreeGrafter"/>
</dbReference>
<dbReference type="PANTHER" id="PTHR12772">
    <property type="entry name" value="DNA REPLICATION COMPLEX GINS PROTEIN PSF2"/>
    <property type="match status" value="1"/>
</dbReference>
<protein>
    <recommendedName>
        <fullName evidence="5">DNA replication complex GINS protein PSF2</fullName>
    </recommendedName>
</protein>
<dbReference type="InterPro" id="IPR056784">
    <property type="entry name" value="PSF2_N"/>
</dbReference>
<dbReference type="Pfam" id="PF05916">
    <property type="entry name" value="Sld5"/>
    <property type="match status" value="1"/>
</dbReference>
<reference evidence="9 10" key="1">
    <citation type="journal article" date="2024" name="Nat. Commun.">
        <title>Phylogenomics reveals the evolutionary origins of lichenization in chlorophyte algae.</title>
        <authorList>
            <person name="Puginier C."/>
            <person name="Libourel C."/>
            <person name="Otte J."/>
            <person name="Skaloud P."/>
            <person name="Haon M."/>
            <person name="Grisel S."/>
            <person name="Petersen M."/>
            <person name="Berrin J.G."/>
            <person name="Delaux P.M."/>
            <person name="Dal Grande F."/>
            <person name="Keller J."/>
        </authorList>
    </citation>
    <scope>NUCLEOTIDE SEQUENCE [LARGE SCALE GENOMIC DNA]</scope>
    <source>
        <strain evidence="9 10">SAG 2523</strain>
    </source>
</reference>
<feature type="domain" description="DNA replication complex GINS protein PSF2 N-terminal" evidence="8">
    <location>
        <begin position="4"/>
        <end position="67"/>
    </location>
</feature>
<comment type="subunit">
    <text evidence="5">Component of the GINS complex.</text>
</comment>
<feature type="domain" description="GINS subunit" evidence="7">
    <location>
        <begin position="72"/>
        <end position="171"/>
    </location>
</feature>
<dbReference type="FunFam" id="1.20.58.1020:FF:000001">
    <property type="entry name" value="DNA replication complex GINS protein PSF2"/>
    <property type="match status" value="1"/>
</dbReference>
<evidence type="ECO:0000259" key="7">
    <source>
        <dbReference type="Pfam" id="PF05916"/>
    </source>
</evidence>
<dbReference type="Proteomes" id="UP001485043">
    <property type="component" value="Unassembled WGS sequence"/>
</dbReference>